<dbReference type="AlphaFoldDB" id="A0A166BHW4"/>
<keyword evidence="1" id="KW-0732">Signal</keyword>
<dbReference type="InParanoid" id="A0A166BHW4"/>
<name>A0A166BHW4_EXIGL</name>
<dbReference type="OrthoDB" id="1046782at2759"/>
<feature type="chain" id="PRO_5007871199" evidence="1">
    <location>
        <begin position="20"/>
        <end position="181"/>
    </location>
</feature>
<dbReference type="Proteomes" id="UP000077266">
    <property type="component" value="Unassembled WGS sequence"/>
</dbReference>
<keyword evidence="3" id="KW-1185">Reference proteome</keyword>
<feature type="signal peptide" evidence="1">
    <location>
        <begin position="1"/>
        <end position="19"/>
    </location>
</feature>
<reference evidence="2 3" key="1">
    <citation type="journal article" date="2016" name="Mol. Biol. Evol.">
        <title>Comparative Genomics of Early-Diverging Mushroom-Forming Fungi Provides Insights into the Origins of Lignocellulose Decay Capabilities.</title>
        <authorList>
            <person name="Nagy L.G."/>
            <person name="Riley R."/>
            <person name="Tritt A."/>
            <person name="Adam C."/>
            <person name="Daum C."/>
            <person name="Floudas D."/>
            <person name="Sun H."/>
            <person name="Yadav J.S."/>
            <person name="Pangilinan J."/>
            <person name="Larsson K.H."/>
            <person name="Matsuura K."/>
            <person name="Barry K."/>
            <person name="Labutti K."/>
            <person name="Kuo R."/>
            <person name="Ohm R.A."/>
            <person name="Bhattacharya S.S."/>
            <person name="Shirouzu T."/>
            <person name="Yoshinaga Y."/>
            <person name="Martin F.M."/>
            <person name="Grigoriev I.V."/>
            <person name="Hibbett D.S."/>
        </authorList>
    </citation>
    <scope>NUCLEOTIDE SEQUENCE [LARGE SCALE GENOMIC DNA]</scope>
    <source>
        <strain evidence="2 3">HHB12029</strain>
    </source>
</reference>
<accession>A0A166BHW4</accession>
<evidence type="ECO:0000256" key="1">
    <source>
        <dbReference type="SAM" id="SignalP"/>
    </source>
</evidence>
<proteinExistence type="predicted"/>
<protein>
    <submittedName>
        <fullName evidence="2">Uncharacterized protein</fullName>
    </submittedName>
</protein>
<dbReference type="EMBL" id="KV425895">
    <property type="protein sequence ID" value="KZW01230.1"/>
    <property type="molecule type" value="Genomic_DNA"/>
</dbReference>
<dbReference type="Gene3D" id="2.100.10.50">
    <property type="match status" value="1"/>
</dbReference>
<evidence type="ECO:0000313" key="2">
    <source>
        <dbReference type="EMBL" id="KZW01230.1"/>
    </source>
</evidence>
<organism evidence="2 3">
    <name type="scientific">Exidia glandulosa HHB12029</name>
    <dbReference type="NCBI Taxonomy" id="1314781"/>
    <lineage>
        <taxon>Eukaryota</taxon>
        <taxon>Fungi</taxon>
        <taxon>Dikarya</taxon>
        <taxon>Basidiomycota</taxon>
        <taxon>Agaricomycotina</taxon>
        <taxon>Agaricomycetes</taxon>
        <taxon>Auriculariales</taxon>
        <taxon>Exidiaceae</taxon>
        <taxon>Exidia</taxon>
    </lineage>
</organism>
<evidence type="ECO:0000313" key="3">
    <source>
        <dbReference type="Proteomes" id="UP000077266"/>
    </source>
</evidence>
<dbReference type="STRING" id="1314781.A0A166BHW4"/>
<gene>
    <name evidence="2" type="ORF">EXIGLDRAFT_745216</name>
</gene>
<sequence>MVAIKSLLALALAIAPAFSQYISGIQTIYGTKPHQEPTGTVSEITGQSNDMNFQFGGDFVWLRPIGTADSEAAATGFDLTISNKEIPWAADLAAGAGGDYRYLFPSYGGKSRIIDIALYRPASATSSPPTGYDAMSGDINQGRSKTYLYLVWKFEKGVKAEGSNVATEGPQKYVSDTVKEL</sequence>